<dbReference type="InterPro" id="IPR029026">
    <property type="entry name" value="tRNA_m1G_MTases_N"/>
</dbReference>
<reference evidence="5 6" key="1">
    <citation type="journal article" date="2020" name="G3 (Bethesda)">
        <title>Improved Reference Genome for Cyclotella cryptica CCMP332, a Model for Cell Wall Morphogenesis, Salinity Adaptation, and Lipid Production in Diatoms (Bacillariophyta).</title>
        <authorList>
            <person name="Roberts W.R."/>
            <person name="Downey K.M."/>
            <person name="Ruck E.C."/>
            <person name="Traller J.C."/>
            <person name="Alverson A.J."/>
        </authorList>
    </citation>
    <scope>NUCLEOTIDE SEQUENCE [LARGE SCALE GENOMIC DNA]</scope>
    <source>
        <strain evidence="5 6">CCMP332</strain>
    </source>
</reference>
<evidence type="ECO:0000256" key="1">
    <source>
        <dbReference type="ARBA" id="ARBA00022603"/>
    </source>
</evidence>
<dbReference type="CDD" id="cd18091">
    <property type="entry name" value="SpoU-like_TRM3-like"/>
    <property type="match status" value="1"/>
</dbReference>
<sequence length="2015" mass="221475">MTSPIPIDPGVQAFLTLLHRSSQLLHEIDDIDWKSLVIESLASSTRPDDDDNNESSTPHDSGEHEGSDEESEDDNDLFGMLGGYESDEAEERDTMMPQDDEEWDDEEEEIDPEDEAALLKRAAAVHSALLLSIDSPLDSKASVQDTMDFSNLMSIVIDRSNHKKESFAANDDDDDDDDDAQNHLGLLLSYTLSPSTFDNRPKSFRRSQERWSKVCSTNALLAIQYLLHLRMQSEAVVSEQSSSVLTGWNSVILPLLLGINDTDGTHPTTSLLVKSDALREAVLKLTPSHVVPSSPSSDNITNQVTNTCNVCIQAIRDATSSRNVVVARQKRINVICQVLIHLLNNIPKLTKGINVNATAFQDHVSNALHQAVRIILHGICYETVYSEDNGREENVKVQPPMLSVEGLRIITGILLPKLYPPPSVDSDANKTRAKVANTTNPAPDERAIELWTEILMLLSPYSTELMDAAGETKRRRCKNWNHVAPLSATAILCVILPAFLDMELPTAATGHNSDGSNSNWKVDPTRCSRPALQASVWNLLRGCLGRCDDSPNFTGASRSGECGDGGGRGTSLLSRQTKNGFAADADNDTGMTDDSPTDQLLRRRSAHCLRLLVEHERERLKRESAGKRGKSRGRKKESGELVGNGVEFTDVWMKYILVFEMLEMEIELHLVDQVWPTMRELASQVICGTEKYHNVDDESKTEILSHLPSLVWEDIASVLKRVLLSEAPTLRKLGLYRFLKGDSGVDIRVPEAATDGEDNEDESRDSNVFMNKPKSKYKIKKDNGGDLATIQPAPLSVVSVAFVLDVVIVSYDSIIGTKVGTNMQIDEDGQLKSESITPLLSSFLSNYAITLAVNDGEGTHSLGEFINQVLGPRLVRGTKPRSLVTFFHSVAAALESLSAASLPSAVFEPATVRETIRTMLAEFSSGGAPKSLQDTLKHDLALALQHTRPWKSPDVMVVLEVLALFPPEESIAKSKAGGSDKKVSLQQSARVALTAWLQKLGNGSWAINAASACCSAFVLGDLMPFTDFDWIAGVNIPERQTGMALCTLATLLGNASETLWPAVFKGLQTPLTTDTPTSSFNKTNRSMILLEFGCRESVLSGIGNGDLVADNNQCLLPPPPNIEKILHNAVQFVTSQLTNVSRTLVGVANKGASSSSGANRSSEASAISYHVAMLVGQLAVLHQSFPSSVSIALAVNKALENAVESITSGTTNIVESQILLYAALSCGAEFIGNNRLAQITKTCETILDTDFSSAIGINVRKDTKQALRSISQYAKWGCLSRLIPVLKGKERESNESLPAHVVQHLSNRIIQVAKESVESTPVIALSPLFQSVVASGDNIITLHSAQRSENKPEDHPFLDSLQATIATLFAILDEENTSSSWVYMLHEICKLIFRPKLLREEYETAYTIDKQISMPVLRAFEKLLVMGGTSKPHICKTAVSMISSSWLGEEDSKDTGILAIPYRNHIIDLLIYKEGKVDQSALHQSSYQETVDGLLPEKTDVSSITRGFVLVFLSKLPSTELISKVVLADLVHFVIDGLLDIGCAGPAIGKPFISGSEEYARATRSWQALCLLSRFVTEDKAHDIATRVFQAMSNNTHGPVRYFIEVFAIQCTRKHPDVFGRHYIREINRTDLSLQYVSSLMVLGGNIIVGKYSTPFFKNSGEHRIKDVLCGVIPWLSSTQGFSRAIAQQLVHKLIPMVVDVSSGITRDNNCEDSAVFASIYSFLENNGEMSRLRAKQQKFFDSYDVDGACSLEGLLSIPVDDGEEANPLHLVEAIKDCLAEVYSELHDEDAPLWKQMEDISINDTNPHSPDAAKDDCSFYDEAALVNFQRKILPIDSLDLSIQSLRDQKLFNAAGKKKQNLIICATLVDKVPNLAGLARTAEIFAAKSLVMPNLLIRKQDDFKTISASANDWIEMEECKEEELLKWLYNKKSQGFTIVGLEQTSSSTCITRFRFPDKTVLLLGKEKEGIPVEFLSAVDQCCEIPQLGIIRSLNVHVTGAIAIWKYTEQMMRKSTK</sequence>
<evidence type="ECO:0000259" key="4">
    <source>
        <dbReference type="Pfam" id="PF00588"/>
    </source>
</evidence>
<evidence type="ECO:0000256" key="3">
    <source>
        <dbReference type="SAM" id="MobiDB-lite"/>
    </source>
</evidence>
<evidence type="ECO:0000313" key="5">
    <source>
        <dbReference type="EMBL" id="KAL3796147.1"/>
    </source>
</evidence>
<feature type="compositionally biased region" description="Acidic residues" evidence="3">
    <location>
        <begin position="98"/>
        <end position="112"/>
    </location>
</feature>
<dbReference type="Pfam" id="PF00588">
    <property type="entry name" value="SpoU_methylase"/>
    <property type="match status" value="1"/>
</dbReference>
<keyword evidence="1" id="KW-0489">Methyltransferase</keyword>
<dbReference type="GO" id="GO:0032259">
    <property type="term" value="P:methylation"/>
    <property type="evidence" value="ECO:0007669"/>
    <property type="project" value="UniProtKB-KW"/>
</dbReference>
<dbReference type="SUPFAM" id="SSF75217">
    <property type="entry name" value="alpha/beta knot"/>
    <property type="match status" value="1"/>
</dbReference>
<dbReference type="Proteomes" id="UP001516023">
    <property type="component" value="Unassembled WGS sequence"/>
</dbReference>
<feature type="region of interest" description="Disordered" evidence="3">
    <location>
        <begin position="43"/>
        <end position="112"/>
    </location>
</feature>
<dbReference type="PANTHER" id="PTHR12029:SF11">
    <property type="entry name" value="METHYLTRANSFERASE TARBP1-RELATED"/>
    <property type="match status" value="1"/>
</dbReference>
<dbReference type="Gene3D" id="3.40.1280.10">
    <property type="match status" value="1"/>
</dbReference>
<dbReference type="InterPro" id="IPR044748">
    <property type="entry name" value="Trm3/TARBP1_C"/>
</dbReference>
<organism evidence="5 6">
    <name type="scientific">Cyclotella cryptica</name>
    <dbReference type="NCBI Taxonomy" id="29204"/>
    <lineage>
        <taxon>Eukaryota</taxon>
        <taxon>Sar</taxon>
        <taxon>Stramenopiles</taxon>
        <taxon>Ochrophyta</taxon>
        <taxon>Bacillariophyta</taxon>
        <taxon>Coscinodiscophyceae</taxon>
        <taxon>Thalassiosirophycidae</taxon>
        <taxon>Stephanodiscales</taxon>
        <taxon>Stephanodiscaceae</taxon>
        <taxon>Cyclotella</taxon>
    </lineage>
</organism>
<dbReference type="PANTHER" id="PTHR12029">
    <property type="entry name" value="RNA METHYLTRANSFERASE"/>
    <property type="match status" value="1"/>
</dbReference>
<dbReference type="GO" id="GO:0008168">
    <property type="term" value="F:methyltransferase activity"/>
    <property type="evidence" value="ECO:0007669"/>
    <property type="project" value="UniProtKB-KW"/>
</dbReference>
<name>A0ABD3Q7Y2_9STRA</name>
<dbReference type="InterPro" id="IPR001537">
    <property type="entry name" value="SpoU_MeTrfase"/>
</dbReference>
<protein>
    <recommendedName>
        <fullName evidence="4">tRNA/rRNA methyltransferase SpoU type domain-containing protein</fullName>
    </recommendedName>
</protein>
<accession>A0ABD3Q7Y2</accession>
<gene>
    <name evidence="5" type="ORF">HJC23_000650</name>
</gene>
<feature type="compositionally biased region" description="Acidic residues" evidence="3">
    <location>
        <begin position="66"/>
        <end position="76"/>
    </location>
</feature>
<keyword evidence="6" id="KW-1185">Reference proteome</keyword>
<feature type="region of interest" description="Disordered" evidence="3">
    <location>
        <begin position="620"/>
        <end position="639"/>
    </location>
</feature>
<keyword evidence="2" id="KW-0808">Transferase</keyword>
<comment type="caution">
    <text evidence="5">The sequence shown here is derived from an EMBL/GenBank/DDBJ whole genome shotgun (WGS) entry which is preliminary data.</text>
</comment>
<evidence type="ECO:0000256" key="2">
    <source>
        <dbReference type="ARBA" id="ARBA00022679"/>
    </source>
</evidence>
<evidence type="ECO:0000313" key="6">
    <source>
        <dbReference type="Proteomes" id="UP001516023"/>
    </source>
</evidence>
<dbReference type="InterPro" id="IPR045330">
    <property type="entry name" value="TRM3/TARBP1"/>
</dbReference>
<feature type="domain" description="tRNA/rRNA methyltransferase SpoU type" evidence="4">
    <location>
        <begin position="1861"/>
        <end position="2002"/>
    </location>
</feature>
<dbReference type="InterPro" id="IPR029028">
    <property type="entry name" value="Alpha/beta_knot_MTases"/>
</dbReference>
<proteinExistence type="predicted"/>
<dbReference type="EMBL" id="JABMIG020000065">
    <property type="protein sequence ID" value="KAL3796147.1"/>
    <property type="molecule type" value="Genomic_DNA"/>
</dbReference>